<dbReference type="Proteomes" id="UP000004394">
    <property type="component" value="Unassembled WGS sequence"/>
</dbReference>
<dbReference type="BioCyc" id="PMAR862515-HMP:GMOO-1552-MONOMER"/>
<name>E0NTM5_9BACT</name>
<keyword evidence="2" id="KW-1185">Reference proteome</keyword>
<evidence type="ECO:0000313" key="1">
    <source>
        <dbReference type="EMBL" id="EFM01408.1"/>
    </source>
</evidence>
<dbReference type="EMBL" id="AEEI01000050">
    <property type="protein sequence ID" value="EFM01408.1"/>
    <property type="molecule type" value="Genomic_DNA"/>
</dbReference>
<accession>E0NTM5</accession>
<dbReference type="AlphaFoldDB" id="E0NTM5"/>
<gene>
    <name evidence="1" type="ORF">HMPREF0658_1528</name>
</gene>
<sequence>MRQNLTTDAICRENGCRPFYVQTASVLRTNDICMSSYDQSE</sequence>
<comment type="caution">
    <text evidence="1">The sequence shown here is derived from an EMBL/GenBank/DDBJ whole genome shotgun (WGS) entry which is preliminary data.</text>
</comment>
<proteinExistence type="predicted"/>
<evidence type="ECO:0000313" key="2">
    <source>
        <dbReference type="Proteomes" id="UP000004394"/>
    </source>
</evidence>
<reference evidence="1" key="1">
    <citation type="submission" date="2010-07" db="EMBL/GenBank/DDBJ databases">
        <authorList>
            <person name="Muzny D."/>
            <person name="Qin X."/>
            <person name="Deng J."/>
            <person name="Jiang H."/>
            <person name="Liu Y."/>
            <person name="Qu J."/>
            <person name="Song X.-Z."/>
            <person name="Zhang L."/>
            <person name="Thornton R."/>
            <person name="Coyle M."/>
            <person name="Francisco L."/>
            <person name="Jackson L."/>
            <person name="Javaid M."/>
            <person name="Korchina V."/>
            <person name="Kovar C."/>
            <person name="Mata R."/>
            <person name="Mathew T."/>
            <person name="Ngo R."/>
            <person name="Nguyen L."/>
            <person name="Nguyen N."/>
            <person name="Okwuonu G."/>
            <person name="Ongeri F."/>
            <person name="Pham C."/>
            <person name="Simmons D."/>
            <person name="Wilczek-Boney K."/>
            <person name="Hale W."/>
            <person name="Jakkamsetti A."/>
            <person name="Pham P."/>
            <person name="Ruth R."/>
            <person name="San Lucas F."/>
            <person name="Warren J."/>
            <person name="Zhang J."/>
            <person name="Zhao Z."/>
            <person name="Zhou C."/>
            <person name="Zhu D."/>
            <person name="Lee S."/>
            <person name="Bess C."/>
            <person name="Blankenburg K."/>
            <person name="Forbes L."/>
            <person name="Fu Q."/>
            <person name="Gubbala S."/>
            <person name="Hirani K."/>
            <person name="Jayaseelan J.C."/>
            <person name="Lara F."/>
            <person name="Munidasa M."/>
            <person name="Palculict T."/>
            <person name="Patil S."/>
            <person name="Pu L.-L."/>
            <person name="Saada N."/>
            <person name="Tang L."/>
            <person name="Weissenberger G."/>
            <person name="Zhu Y."/>
            <person name="Hemphill L."/>
            <person name="Shang Y."/>
            <person name="Youmans B."/>
            <person name="Ayvaz T."/>
            <person name="Ross M."/>
            <person name="Santibanez J."/>
            <person name="Aqrawi P."/>
            <person name="Gross S."/>
            <person name="Joshi V."/>
            <person name="Fowler G."/>
            <person name="Nazareth L."/>
            <person name="Reid J."/>
            <person name="Worley K."/>
            <person name="Petrosino J."/>
            <person name="Highlander S."/>
            <person name="Gibbs R."/>
        </authorList>
    </citation>
    <scope>NUCLEOTIDE SEQUENCE [LARGE SCALE GENOMIC DNA]</scope>
    <source>
        <strain evidence="1">DSM 16973</strain>
    </source>
</reference>
<protein>
    <submittedName>
        <fullName evidence="1">Uncharacterized protein</fullName>
    </submittedName>
</protein>
<organism evidence="1 2">
    <name type="scientific">Hoylesella marshii DSM 16973 = JCM 13450</name>
    <dbReference type="NCBI Taxonomy" id="862515"/>
    <lineage>
        <taxon>Bacteria</taxon>
        <taxon>Pseudomonadati</taxon>
        <taxon>Bacteroidota</taxon>
        <taxon>Bacteroidia</taxon>
        <taxon>Bacteroidales</taxon>
        <taxon>Prevotellaceae</taxon>
        <taxon>Hoylesella</taxon>
    </lineage>
</organism>
<dbReference type="HOGENOM" id="CLU_218390_0_0_10"/>